<dbReference type="Proteomes" id="UP000193467">
    <property type="component" value="Unassembled WGS sequence"/>
</dbReference>
<feature type="region of interest" description="Disordered" evidence="1">
    <location>
        <begin position="132"/>
        <end position="159"/>
    </location>
</feature>
<evidence type="ECO:0000256" key="1">
    <source>
        <dbReference type="SAM" id="MobiDB-lite"/>
    </source>
</evidence>
<name>A0A1Y2FXW4_9BASI</name>
<proteinExistence type="predicted"/>
<gene>
    <name evidence="2" type="ORF">BCR35DRAFT_301491</name>
</gene>
<dbReference type="EMBL" id="MCGR01000010">
    <property type="protein sequence ID" value="ORY88376.1"/>
    <property type="molecule type" value="Genomic_DNA"/>
</dbReference>
<accession>A0A1Y2FXW4</accession>
<organism evidence="2 3">
    <name type="scientific">Leucosporidium creatinivorum</name>
    <dbReference type="NCBI Taxonomy" id="106004"/>
    <lineage>
        <taxon>Eukaryota</taxon>
        <taxon>Fungi</taxon>
        <taxon>Dikarya</taxon>
        <taxon>Basidiomycota</taxon>
        <taxon>Pucciniomycotina</taxon>
        <taxon>Microbotryomycetes</taxon>
        <taxon>Leucosporidiales</taxon>
        <taxon>Leucosporidium</taxon>
    </lineage>
</organism>
<evidence type="ECO:0000313" key="3">
    <source>
        <dbReference type="Proteomes" id="UP000193467"/>
    </source>
</evidence>
<keyword evidence="3" id="KW-1185">Reference proteome</keyword>
<evidence type="ECO:0000313" key="2">
    <source>
        <dbReference type="EMBL" id="ORY88376.1"/>
    </source>
</evidence>
<dbReference type="InParanoid" id="A0A1Y2FXW4"/>
<dbReference type="AlphaFoldDB" id="A0A1Y2FXW4"/>
<reference evidence="2 3" key="1">
    <citation type="submission" date="2016-07" db="EMBL/GenBank/DDBJ databases">
        <title>Pervasive Adenine N6-methylation of Active Genes in Fungi.</title>
        <authorList>
            <consortium name="DOE Joint Genome Institute"/>
            <person name="Mondo S.J."/>
            <person name="Dannebaum R.O."/>
            <person name="Kuo R.C."/>
            <person name="Labutti K."/>
            <person name="Haridas S."/>
            <person name="Kuo A."/>
            <person name="Salamov A."/>
            <person name="Ahrendt S.R."/>
            <person name="Lipzen A."/>
            <person name="Sullivan W."/>
            <person name="Andreopoulos W.B."/>
            <person name="Clum A."/>
            <person name="Lindquist E."/>
            <person name="Daum C."/>
            <person name="Ramamoorthy G.K."/>
            <person name="Gryganskyi A."/>
            <person name="Culley D."/>
            <person name="Magnuson J.K."/>
            <person name="James T.Y."/>
            <person name="O'Malley M.A."/>
            <person name="Stajich J.E."/>
            <person name="Spatafora J.W."/>
            <person name="Visel A."/>
            <person name="Grigoriev I.V."/>
        </authorList>
    </citation>
    <scope>NUCLEOTIDE SEQUENCE [LARGE SCALE GENOMIC DNA]</scope>
    <source>
        <strain evidence="2 3">62-1032</strain>
    </source>
</reference>
<feature type="region of interest" description="Disordered" evidence="1">
    <location>
        <begin position="1"/>
        <end position="43"/>
    </location>
</feature>
<sequence>MPERERGARSAVRGSRRRVGVRGVGEDGGRKKRVSGGRGRRRRVAATMTLPPSFSAFSNPISPSLSHSCINCFPSTQSPALTPVFTTPSTNPNPFTCAGLKRIQLARMQDRRNGTRRREVVDAGDVGEKNWLERRRTRRVKSSNPTQTPGSFNPTSPTLNAKLAATSAPLIQSLFSSFRLISSFPPPPPPSFPSPNSLRFSNRVENHQHPIHPNCPCNSGKTANKPALELALTLELSA</sequence>
<feature type="compositionally biased region" description="Basic residues" evidence="1">
    <location>
        <begin position="30"/>
        <end position="43"/>
    </location>
</feature>
<comment type="caution">
    <text evidence="2">The sequence shown here is derived from an EMBL/GenBank/DDBJ whole genome shotgun (WGS) entry which is preliminary data.</text>
</comment>
<protein>
    <submittedName>
        <fullName evidence="2">Uncharacterized protein</fullName>
    </submittedName>
</protein>
<feature type="compositionally biased region" description="Polar residues" evidence="1">
    <location>
        <begin position="142"/>
        <end position="159"/>
    </location>
</feature>